<dbReference type="EMBL" id="JBBXMP010000715">
    <property type="protein sequence ID" value="KAL0057076.1"/>
    <property type="molecule type" value="Genomic_DNA"/>
</dbReference>
<sequence>MKLSNRTPLFALLIRSCRGFTFNIPDSVVKDRPTKFAWSMNSSDIKTLNSTNFVIFLINTPDEFHCPGDDIPNRLGANKDILIEHYVVQKSPQNDSSSGEVVFEPQKSGDLNLDKFERLRLLDESHTFGVNGSYPSQTPYPSATSSSSPGDSQCQGKDNGKCHKNNGLAALVGGIMGGMALLCILAAGFFYRQFRYQKKLNQFHKEHQLLHQAPPSSILVSTLTNPNRYPAYGGASPPPEGSRDPISPAITRRASHVPLGFDETLQKSYHLPSVVSSPSSDSDPLSQEPALRAQHGPGAGASNL</sequence>
<evidence type="ECO:0000256" key="1">
    <source>
        <dbReference type="SAM" id="MobiDB-lite"/>
    </source>
</evidence>
<keyword evidence="2" id="KW-0472">Membrane</keyword>
<feature type="region of interest" description="Disordered" evidence="1">
    <location>
        <begin position="271"/>
        <end position="304"/>
    </location>
</feature>
<keyword evidence="2" id="KW-0812">Transmembrane</keyword>
<feature type="compositionally biased region" description="Low complexity" evidence="1">
    <location>
        <begin position="133"/>
        <end position="149"/>
    </location>
</feature>
<reference evidence="3 4" key="1">
    <citation type="submission" date="2024-05" db="EMBL/GenBank/DDBJ databases">
        <title>A draft genome resource for the thread blight pathogen Marasmius tenuissimus strain MS-2.</title>
        <authorList>
            <person name="Yulfo-Soto G.E."/>
            <person name="Baruah I.K."/>
            <person name="Amoako-Attah I."/>
            <person name="Bukari Y."/>
            <person name="Meinhardt L.W."/>
            <person name="Bailey B.A."/>
            <person name="Cohen S.P."/>
        </authorList>
    </citation>
    <scope>NUCLEOTIDE SEQUENCE [LARGE SCALE GENOMIC DNA]</scope>
    <source>
        <strain evidence="3 4">MS-2</strain>
    </source>
</reference>
<evidence type="ECO:0000313" key="4">
    <source>
        <dbReference type="Proteomes" id="UP001437256"/>
    </source>
</evidence>
<protein>
    <submittedName>
        <fullName evidence="3">Uncharacterized protein</fullName>
    </submittedName>
</protein>
<organism evidence="3 4">
    <name type="scientific">Marasmius tenuissimus</name>
    <dbReference type="NCBI Taxonomy" id="585030"/>
    <lineage>
        <taxon>Eukaryota</taxon>
        <taxon>Fungi</taxon>
        <taxon>Dikarya</taxon>
        <taxon>Basidiomycota</taxon>
        <taxon>Agaricomycotina</taxon>
        <taxon>Agaricomycetes</taxon>
        <taxon>Agaricomycetidae</taxon>
        <taxon>Agaricales</taxon>
        <taxon>Marasmiineae</taxon>
        <taxon>Marasmiaceae</taxon>
        <taxon>Marasmius</taxon>
    </lineage>
</organism>
<feature type="region of interest" description="Disordered" evidence="1">
    <location>
        <begin position="130"/>
        <end position="158"/>
    </location>
</feature>
<dbReference type="Proteomes" id="UP001437256">
    <property type="component" value="Unassembled WGS sequence"/>
</dbReference>
<proteinExistence type="predicted"/>
<comment type="caution">
    <text evidence="3">The sequence shown here is derived from an EMBL/GenBank/DDBJ whole genome shotgun (WGS) entry which is preliminary data.</text>
</comment>
<feature type="compositionally biased region" description="Low complexity" evidence="1">
    <location>
        <begin position="271"/>
        <end position="286"/>
    </location>
</feature>
<accession>A0ABR2Z893</accession>
<name>A0ABR2Z893_9AGAR</name>
<keyword evidence="4" id="KW-1185">Reference proteome</keyword>
<feature type="region of interest" description="Disordered" evidence="1">
    <location>
        <begin position="229"/>
        <end position="248"/>
    </location>
</feature>
<feature type="transmembrane region" description="Helical" evidence="2">
    <location>
        <begin position="168"/>
        <end position="191"/>
    </location>
</feature>
<evidence type="ECO:0000256" key="2">
    <source>
        <dbReference type="SAM" id="Phobius"/>
    </source>
</evidence>
<keyword evidence="2" id="KW-1133">Transmembrane helix</keyword>
<evidence type="ECO:0000313" key="3">
    <source>
        <dbReference type="EMBL" id="KAL0057076.1"/>
    </source>
</evidence>
<gene>
    <name evidence="3" type="ORF">AAF712_016299</name>
</gene>